<reference evidence="1 2" key="1">
    <citation type="submission" date="2016-11" db="EMBL/GenBank/DDBJ databases">
        <authorList>
            <person name="Jaros S."/>
            <person name="Januszkiewicz K."/>
            <person name="Wedrychowicz H."/>
        </authorList>
    </citation>
    <scope>NUCLEOTIDE SEQUENCE [LARGE SCALE GENOMIC DNA]</scope>
    <source>
        <strain evidence="1 2">DSM 27063</strain>
    </source>
</reference>
<keyword evidence="2" id="KW-1185">Reference proteome</keyword>
<name>A0A1M6KI38_9BACT</name>
<accession>A0A1M6KI38</accession>
<dbReference type="STRING" id="1168035.SAMN05444280_12355"/>
<dbReference type="RefSeq" id="WP_073170854.1">
    <property type="nucleotide sequence ID" value="NZ_FQZE01000023.1"/>
</dbReference>
<evidence type="ECO:0000313" key="2">
    <source>
        <dbReference type="Proteomes" id="UP000184050"/>
    </source>
</evidence>
<dbReference type="OrthoDB" id="1114533at2"/>
<dbReference type="Proteomes" id="UP000184050">
    <property type="component" value="Unassembled WGS sequence"/>
</dbReference>
<proteinExistence type="predicted"/>
<gene>
    <name evidence="1" type="ORF">SAMN05444280_12355</name>
</gene>
<dbReference type="EMBL" id="FQZE01000023">
    <property type="protein sequence ID" value="SHJ58560.1"/>
    <property type="molecule type" value="Genomic_DNA"/>
</dbReference>
<protein>
    <submittedName>
        <fullName evidence="1">Uncharacterized protein</fullName>
    </submittedName>
</protein>
<evidence type="ECO:0000313" key="1">
    <source>
        <dbReference type="EMBL" id="SHJ58560.1"/>
    </source>
</evidence>
<sequence>MPYRRLPTTDKARIRALEAALNIASEQNSEKLAFSKQTLYELKNVKTAFENHLTHYELDTKIESEKIGDYKAAMDKARLYISHFIQMLYMSIEREEIKIETLAFYGLQDLEMKLPSLANEKEVLDWGWKIIDGEQKRMQNGGSPFYNPSIALVKVKVEDFKDAAIFQHNLKRNTLRSYDKMQELRKTTNDFISKLWTEIEENVPADAPKHRRQIAQEYGVVYVFRRNEKEKLRMEDLQVDLLFEFN</sequence>
<dbReference type="AlphaFoldDB" id="A0A1M6KI38"/>
<organism evidence="1 2">
    <name type="scientific">Tangfeifania diversioriginum</name>
    <dbReference type="NCBI Taxonomy" id="1168035"/>
    <lineage>
        <taxon>Bacteria</taxon>
        <taxon>Pseudomonadati</taxon>
        <taxon>Bacteroidota</taxon>
        <taxon>Bacteroidia</taxon>
        <taxon>Marinilabiliales</taxon>
        <taxon>Prolixibacteraceae</taxon>
        <taxon>Tangfeifania</taxon>
    </lineage>
</organism>